<dbReference type="CDD" id="cd05008">
    <property type="entry name" value="SIS_GlmS_GlmD_1"/>
    <property type="match status" value="1"/>
</dbReference>
<dbReference type="GO" id="GO:0097367">
    <property type="term" value="F:carbohydrate derivative binding"/>
    <property type="evidence" value="ECO:0007669"/>
    <property type="project" value="InterPro"/>
</dbReference>
<dbReference type="GO" id="GO:1901135">
    <property type="term" value="P:carbohydrate derivative metabolic process"/>
    <property type="evidence" value="ECO:0007669"/>
    <property type="project" value="InterPro"/>
</dbReference>
<dbReference type="InterPro" id="IPR001347">
    <property type="entry name" value="SIS_dom"/>
</dbReference>
<evidence type="ECO:0000256" key="1">
    <source>
        <dbReference type="ARBA" id="ARBA00022737"/>
    </source>
</evidence>
<proteinExistence type="predicted"/>
<comment type="caution">
    <text evidence="3">The sequence shown here is derived from an EMBL/GenBank/DDBJ whole genome shotgun (WGS) entry which is preliminary data.</text>
</comment>
<reference evidence="3 4" key="1">
    <citation type="submission" date="2018-11" db="EMBL/GenBank/DDBJ databases">
        <authorList>
            <person name="Zhou Z."/>
            <person name="Wang G."/>
        </authorList>
    </citation>
    <scope>NUCLEOTIDE SEQUENCE [LARGE SCALE GENOMIC DNA]</scope>
    <source>
        <strain evidence="3 4">KCTC42998</strain>
    </source>
</reference>
<dbReference type="RefSeq" id="WP_124902713.1">
    <property type="nucleotide sequence ID" value="NZ_RQJP01000001.1"/>
</dbReference>
<protein>
    <submittedName>
        <fullName evidence="3">SIS domain-containing protein</fullName>
    </submittedName>
</protein>
<evidence type="ECO:0000259" key="2">
    <source>
        <dbReference type="PROSITE" id="PS51464"/>
    </source>
</evidence>
<dbReference type="PANTHER" id="PTHR32502">
    <property type="entry name" value="N-ACETYLGALACTOSAMINE PERMEASE II COMPONENT-RELATED"/>
    <property type="match status" value="1"/>
</dbReference>
<dbReference type="InterPro" id="IPR046348">
    <property type="entry name" value="SIS_dom_sf"/>
</dbReference>
<dbReference type="GO" id="GO:0009401">
    <property type="term" value="P:phosphoenolpyruvate-dependent sugar phosphotransferase system"/>
    <property type="evidence" value="ECO:0007669"/>
    <property type="project" value="TreeGrafter"/>
</dbReference>
<dbReference type="PROSITE" id="PS51464">
    <property type="entry name" value="SIS"/>
    <property type="match status" value="1"/>
</dbReference>
<gene>
    <name evidence="3" type="ORF">EHT87_00300</name>
</gene>
<name>A0A3P1CU33_9BACT</name>
<dbReference type="AlphaFoldDB" id="A0A3P1CU33"/>
<dbReference type="SUPFAM" id="SSF53697">
    <property type="entry name" value="SIS domain"/>
    <property type="match status" value="1"/>
</dbReference>
<dbReference type="Pfam" id="PF01380">
    <property type="entry name" value="SIS"/>
    <property type="match status" value="1"/>
</dbReference>
<sequence>MPYLQVDDRELERKGGRFTASEIEGQPALWQKIYEMISGRREDIGRFLAPVLKLPNLRIILAGAGSSAFIGEAAQGLVQVSTGKLTHAIATTDLITHPKLHFQKEIPTLMISFSRSGNSPESLAAVEIADEHCDQVHHLLITCNKDSALTRRKLQNAFFLVLPEQANDQSLAMTGSFTGMLLAVLLVVKLPSIEALRASLDTLVDQTRYLLTELLPSIVALSSQSYRRIIFLGSGPLLGIARECHLKVQELSDGQVICKHDSFLGFRHGPRAVVNPESLIVYLFSADPLVALYERDLSIAIDQDGQRVPTATWNMPLQKLDNSVLDITLAHYHDGPNELSFIGAAVVGQLIGFFQSLYLGLMPDNPSVSGAINRVVQGVTIYPEIPVE</sequence>
<accession>A0A3P1CU33</accession>
<dbReference type="Proteomes" id="UP000274271">
    <property type="component" value="Unassembled WGS sequence"/>
</dbReference>
<dbReference type="PANTHER" id="PTHR32502:SF3">
    <property type="entry name" value="D-GALACTOSAMINE-6-PHOSPHATE DEAMINASE AGAS-RELATED"/>
    <property type="match status" value="1"/>
</dbReference>
<dbReference type="OrthoDB" id="9779207at2"/>
<dbReference type="InterPro" id="IPR050303">
    <property type="entry name" value="GatZ_KbaZ_carbometab"/>
</dbReference>
<dbReference type="Gene3D" id="3.40.50.10490">
    <property type="entry name" value="Glucose-6-phosphate isomerase like protein, domain 1"/>
    <property type="match status" value="2"/>
</dbReference>
<dbReference type="EMBL" id="RQJP01000001">
    <property type="protein sequence ID" value="RRB16769.1"/>
    <property type="molecule type" value="Genomic_DNA"/>
</dbReference>
<organism evidence="3 4">
    <name type="scientific">Larkinella knui</name>
    <dbReference type="NCBI Taxonomy" id="2025310"/>
    <lineage>
        <taxon>Bacteria</taxon>
        <taxon>Pseudomonadati</taxon>
        <taxon>Bacteroidota</taxon>
        <taxon>Cytophagia</taxon>
        <taxon>Cytophagales</taxon>
        <taxon>Spirosomataceae</taxon>
        <taxon>Larkinella</taxon>
    </lineage>
</organism>
<dbReference type="InterPro" id="IPR035466">
    <property type="entry name" value="GlmS/AgaS_SIS"/>
</dbReference>
<keyword evidence="4" id="KW-1185">Reference proteome</keyword>
<feature type="domain" description="SIS" evidence="2">
    <location>
        <begin position="48"/>
        <end position="198"/>
    </location>
</feature>
<keyword evidence="1" id="KW-0677">Repeat</keyword>
<evidence type="ECO:0000313" key="3">
    <source>
        <dbReference type="EMBL" id="RRB16769.1"/>
    </source>
</evidence>
<evidence type="ECO:0000313" key="4">
    <source>
        <dbReference type="Proteomes" id="UP000274271"/>
    </source>
</evidence>
<dbReference type="GO" id="GO:0005886">
    <property type="term" value="C:plasma membrane"/>
    <property type="evidence" value="ECO:0007669"/>
    <property type="project" value="TreeGrafter"/>
</dbReference>